<accession>A0A542UIQ2</accession>
<protein>
    <submittedName>
        <fullName evidence="3">Capsular polysaccharide biosynthesis protein</fullName>
    </submittedName>
</protein>
<sequence length="516" mass="53120">MTGPIPFDDRFDQPEQLRDQLRLLMRHRVAMALGVALGLLGGLAAAWYCAGTYSATSDVLVRAGADPFDTVSLPVDNQISMVTEQQIATSAAVAVRAAHTLAQPESRVAALQDHLRVTNPGKSQVLHFEFTAGSPGQAARGANAFAEAYLADRRSRNDAAVRRAVDGVNQQITALARQPRRDTDNAGGEIDTLRRRAAEISARDTDGGDVVRRAVAPSRPAGPGARVLAVLGLAGGAVLGVLLAWLCSALDSRVRSAREVEAALGAPVLATLPHDGAGDAVLTVGRTDGARTRAYRSLAVRTGLSAGSDRLLVVAPRAGDSAGAVAANLAAAFAECGREVVLVEADPDTPGLAAGLPLVPEEERTGQETSLPEGAVLVDAGRAGRFVLRPGGGNGRPPHTDVPEATDRTASDTCSPITVIAGGSLLEHPSALAATAQRSGGVLVVTGCDTRREDLRQVGELISCFGARLLGAVVDAGRARRGAAVLRRTKPGPGPEGVLPGAQPAGQHDTLTASRG</sequence>
<dbReference type="AlphaFoldDB" id="A0A542UIQ2"/>
<organism evidence="3 4">
    <name type="scientific">Streptomyces puniciscabiei</name>
    <dbReference type="NCBI Taxonomy" id="164348"/>
    <lineage>
        <taxon>Bacteria</taxon>
        <taxon>Bacillati</taxon>
        <taxon>Actinomycetota</taxon>
        <taxon>Actinomycetes</taxon>
        <taxon>Kitasatosporales</taxon>
        <taxon>Streptomycetaceae</taxon>
        <taxon>Streptomyces</taxon>
    </lineage>
</organism>
<dbReference type="Gene3D" id="3.40.50.300">
    <property type="entry name" value="P-loop containing nucleotide triphosphate hydrolases"/>
    <property type="match status" value="1"/>
</dbReference>
<keyword evidence="2" id="KW-0812">Transmembrane</keyword>
<feature type="region of interest" description="Disordered" evidence="1">
    <location>
        <begin position="388"/>
        <end position="410"/>
    </location>
</feature>
<evidence type="ECO:0000256" key="2">
    <source>
        <dbReference type="SAM" id="Phobius"/>
    </source>
</evidence>
<dbReference type="PANTHER" id="PTHR32309:SF31">
    <property type="entry name" value="CAPSULAR EXOPOLYSACCHARIDE FAMILY"/>
    <property type="match status" value="1"/>
</dbReference>
<gene>
    <name evidence="3" type="ORF">FB563_3984</name>
</gene>
<keyword evidence="2" id="KW-0472">Membrane</keyword>
<evidence type="ECO:0000256" key="1">
    <source>
        <dbReference type="SAM" id="MobiDB-lite"/>
    </source>
</evidence>
<comment type="caution">
    <text evidence="3">The sequence shown here is derived from an EMBL/GenBank/DDBJ whole genome shotgun (WGS) entry which is preliminary data.</text>
</comment>
<name>A0A542UIQ2_9ACTN</name>
<evidence type="ECO:0000313" key="3">
    <source>
        <dbReference type="EMBL" id="TQK98936.1"/>
    </source>
</evidence>
<feature type="transmembrane region" description="Helical" evidence="2">
    <location>
        <begin position="227"/>
        <end position="248"/>
    </location>
</feature>
<keyword evidence="4" id="KW-1185">Reference proteome</keyword>
<dbReference type="PANTHER" id="PTHR32309">
    <property type="entry name" value="TYROSINE-PROTEIN KINASE"/>
    <property type="match status" value="1"/>
</dbReference>
<feature type="transmembrane region" description="Helical" evidence="2">
    <location>
        <begin position="29"/>
        <end position="48"/>
    </location>
</feature>
<evidence type="ECO:0000313" key="4">
    <source>
        <dbReference type="Proteomes" id="UP000318103"/>
    </source>
</evidence>
<dbReference type="RefSeq" id="WP_055705037.1">
    <property type="nucleotide sequence ID" value="NZ_JBPJFI010000001.1"/>
</dbReference>
<dbReference type="OrthoDB" id="4336558at2"/>
<dbReference type="Proteomes" id="UP000318103">
    <property type="component" value="Unassembled WGS sequence"/>
</dbReference>
<dbReference type="InterPro" id="IPR027417">
    <property type="entry name" value="P-loop_NTPase"/>
</dbReference>
<feature type="compositionally biased region" description="Basic and acidic residues" evidence="1">
    <location>
        <begin position="398"/>
        <end position="410"/>
    </location>
</feature>
<dbReference type="EMBL" id="VFNX01000001">
    <property type="protein sequence ID" value="TQK98936.1"/>
    <property type="molecule type" value="Genomic_DNA"/>
</dbReference>
<dbReference type="InterPro" id="IPR050445">
    <property type="entry name" value="Bact_polysacc_biosynth/exp"/>
</dbReference>
<feature type="region of interest" description="Disordered" evidence="1">
    <location>
        <begin position="487"/>
        <end position="516"/>
    </location>
</feature>
<proteinExistence type="predicted"/>
<reference evidence="3 4" key="1">
    <citation type="submission" date="2019-06" db="EMBL/GenBank/DDBJ databases">
        <title>Sequencing the genomes of 1000 actinobacteria strains.</title>
        <authorList>
            <person name="Klenk H.-P."/>
        </authorList>
    </citation>
    <scope>NUCLEOTIDE SEQUENCE [LARGE SCALE GENOMIC DNA]</scope>
    <source>
        <strain evidence="3 4">DSM 41929</strain>
    </source>
</reference>
<keyword evidence="2" id="KW-1133">Transmembrane helix</keyword>